<evidence type="ECO:0000313" key="4">
    <source>
        <dbReference type="Proteomes" id="UP000193922"/>
    </source>
</evidence>
<dbReference type="RefSeq" id="XP_040742662.1">
    <property type="nucleotide sequence ID" value="XM_040887741.1"/>
</dbReference>
<organism evidence="3 4">
    <name type="scientific">Linderina pennispora</name>
    <dbReference type="NCBI Taxonomy" id="61395"/>
    <lineage>
        <taxon>Eukaryota</taxon>
        <taxon>Fungi</taxon>
        <taxon>Fungi incertae sedis</taxon>
        <taxon>Zoopagomycota</taxon>
        <taxon>Kickxellomycotina</taxon>
        <taxon>Kickxellomycetes</taxon>
        <taxon>Kickxellales</taxon>
        <taxon>Kickxellaceae</taxon>
        <taxon>Linderina</taxon>
    </lineage>
</organism>
<dbReference type="GO" id="GO:0006913">
    <property type="term" value="P:nucleocytoplasmic transport"/>
    <property type="evidence" value="ECO:0007669"/>
    <property type="project" value="TreeGrafter"/>
</dbReference>
<dbReference type="InterPro" id="IPR001680">
    <property type="entry name" value="WD40_rpt"/>
</dbReference>
<dbReference type="PANTHER" id="PTHR14494:SF0">
    <property type="entry name" value="ALADIN"/>
    <property type="match status" value="1"/>
</dbReference>
<evidence type="ECO:0000256" key="1">
    <source>
        <dbReference type="ARBA" id="ARBA00022574"/>
    </source>
</evidence>
<sequence>MNSYRVATTFEQCGLRPPSTESVTVGESDMKFIQLKNGDDTSLLQYVQDGGIAFPHILVPEALKLRTAQSAVSKESILLQSELNNTNSVAGATAADSNGSAVATFVNSVLWLWNIKQHASTFTDQRRLDLLRLAESCMPAPVARIVLGSVNGTASAALAAQMEAEEAEGQRSIMTNIEGPISCIAWHPHRSLIAVAHRATDTVLLYDLANDTWCANILENVHMQGITSMAWQPCNGYTLAVGCRSGVCLWKLLPGAPASGYNSAQSATAPSLAWMSLLSFPPLPDVSESALHSNQLIPRSSTSVSALAFAPDGQWLITGHQTHGHLTVWDTALETATPLRRSGSTSRAATLSISVSPSGSYVASTHANNQLRLWETESWGSRVWSDFPANVSQLVWSPDSRSAFFSVVNSSSIFALAVYMGPPTLEVDISVVSTFEGHATTAVDDATESIRVGGAIRSLALDPTGQRLVAGFDADATSSDVTLLAAYMVNTAPLFRAGGDAHVLSPLGYIRGPNWGKQQKPHADDNGDGQPAEIITQVGLPAPVWFGFAPTFEPGALLTVAWASGKVSFVPMMFNGAK</sequence>
<dbReference type="GO" id="GO:0005643">
    <property type="term" value="C:nuclear pore"/>
    <property type="evidence" value="ECO:0007669"/>
    <property type="project" value="TreeGrafter"/>
</dbReference>
<keyword evidence="2" id="KW-0677">Repeat</keyword>
<dbReference type="OrthoDB" id="10251741at2759"/>
<dbReference type="InterPro" id="IPR015943">
    <property type="entry name" value="WD40/YVTN_repeat-like_dom_sf"/>
</dbReference>
<accession>A0A1Y1W5V8</accession>
<dbReference type="SMART" id="SM00320">
    <property type="entry name" value="WD40"/>
    <property type="match status" value="5"/>
</dbReference>
<dbReference type="AlphaFoldDB" id="A0A1Y1W5V8"/>
<dbReference type="Proteomes" id="UP000193922">
    <property type="component" value="Unassembled WGS sequence"/>
</dbReference>
<dbReference type="GeneID" id="63804389"/>
<dbReference type="Pfam" id="PF00400">
    <property type="entry name" value="WD40"/>
    <property type="match status" value="2"/>
</dbReference>
<evidence type="ECO:0000313" key="3">
    <source>
        <dbReference type="EMBL" id="ORX68930.1"/>
    </source>
</evidence>
<dbReference type="PANTHER" id="PTHR14494">
    <property type="entry name" value="ALADIN/ADRACALIN/AAAS"/>
    <property type="match status" value="1"/>
</dbReference>
<dbReference type="Gene3D" id="2.130.10.10">
    <property type="entry name" value="YVTN repeat-like/Quinoprotein amine dehydrogenase"/>
    <property type="match status" value="2"/>
</dbReference>
<dbReference type="SUPFAM" id="SSF50978">
    <property type="entry name" value="WD40 repeat-like"/>
    <property type="match status" value="1"/>
</dbReference>
<dbReference type="STRING" id="61395.A0A1Y1W5V8"/>
<dbReference type="InterPro" id="IPR019775">
    <property type="entry name" value="WD40_repeat_CS"/>
</dbReference>
<dbReference type="PROSITE" id="PS00678">
    <property type="entry name" value="WD_REPEATS_1"/>
    <property type="match status" value="1"/>
</dbReference>
<keyword evidence="4" id="KW-1185">Reference proteome</keyword>
<evidence type="ECO:0000256" key="2">
    <source>
        <dbReference type="ARBA" id="ARBA00022737"/>
    </source>
</evidence>
<reference evidence="3 4" key="1">
    <citation type="submission" date="2016-07" db="EMBL/GenBank/DDBJ databases">
        <title>Pervasive Adenine N6-methylation of Active Genes in Fungi.</title>
        <authorList>
            <consortium name="DOE Joint Genome Institute"/>
            <person name="Mondo S.J."/>
            <person name="Dannebaum R.O."/>
            <person name="Kuo R.C."/>
            <person name="Labutti K."/>
            <person name="Haridas S."/>
            <person name="Kuo A."/>
            <person name="Salamov A."/>
            <person name="Ahrendt S.R."/>
            <person name="Lipzen A."/>
            <person name="Sullivan W."/>
            <person name="Andreopoulos W.B."/>
            <person name="Clum A."/>
            <person name="Lindquist E."/>
            <person name="Daum C."/>
            <person name="Ramamoorthy G.K."/>
            <person name="Gryganskyi A."/>
            <person name="Culley D."/>
            <person name="Magnuson J.K."/>
            <person name="James T.Y."/>
            <person name="O'Malley M.A."/>
            <person name="Stajich J.E."/>
            <person name="Spatafora J.W."/>
            <person name="Visel A."/>
            <person name="Grigoriev I.V."/>
        </authorList>
    </citation>
    <scope>NUCLEOTIDE SEQUENCE [LARGE SCALE GENOMIC DNA]</scope>
    <source>
        <strain evidence="3 4">ATCC 12442</strain>
    </source>
</reference>
<proteinExistence type="predicted"/>
<dbReference type="InterPro" id="IPR045139">
    <property type="entry name" value="Aladin"/>
</dbReference>
<dbReference type="InterPro" id="IPR036322">
    <property type="entry name" value="WD40_repeat_dom_sf"/>
</dbReference>
<dbReference type="EMBL" id="MCFD01000008">
    <property type="protein sequence ID" value="ORX68930.1"/>
    <property type="molecule type" value="Genomic_DNA"/>
</dbReference>
<protein>
    <submittedName>
        <fullName evidence="3">WD40 repeat-like protein</fullName>
    </submittedName>
</protein>
<gene>
    <name evidence="3" type="ORF">DL89DRAFT_267971</name>
</gene>
<name>A0A1Y1W5V8_9FUNG</name>
<comment type="caution">
    <text evidence="3">The sequence shown here is derived from an EMBL/GenBank/DDBJ whole genome shotgun (WGS) entry which is preliminary data.</text>
</comment>
<keyword evidence="1" id="KW-0853">WD repeat</keyword>